<evidence type="ECO:0000313" key="3">
    <source>
        <dbReference type="EMBL" id="QVL33493.1"/>
    </source>
</evidence>
<feature type="compositionally biased region" description="Basic and acidic residues" evidence="1">
    <location>
        <begin position="53"/>
        <end position="63"/>
    </location>
</feature>
<keyword evidence="2" id="KW-0812">Transmembrane</keyword>
<keyword evidence="2" id="KW-0472">Membrane</keyword>
<dbReference type="RefSeq" id="WP_213498382.1">
    <property type="nucleotide sequence ID" value="NZ_CP074694.1"/>
</dbReference>
<feature type="transmembrane region" description="Helical" evidence="2">
    <location>
        <begin position="9"/>
        <end position="29"/>
    </location>
</feature>
<dbReference type="KEGG" id="tsph:KIH39_06165"/>
<proteinExistence type="predicted"/>
<evidence type="ECO:0000256" key="1">
    <source>
        <dbReference type="SAM" id="MobiDB-lite"/>
    </source>
</evidence>
<keyword evidence="4" id="KW-1185">Reference proteome</keyword>
<sequence>MEKLLESTLFWIVVAILFAIALVAINFLMRKVADQQTGDPSRYPHRVANQLPRELHTSDRDEVLDLEDPTGPSTK</sequence>
<gene>
    <name evidence="3" type="ORF">KIH39_06165</name>
</gene>
<reference evidence="3" key="1">
    <citation type="submission" date="2021-05" db="EMBL/GenBank/DDBJ databases">
        <title>Complete genome sequence of the cellulolytic planctomycete Telmatocola sphagniphila SP2T and characterization of the first cellulase from planctomycetes.</title>
        <authorList>
            <person name="Rakitin A.L."/>
            <person name="Beletsky A.V."/>
            <person name="Naumoff D.G."/>
            <person name="Kulichevskaya I.S."/>
            <person name="Mardanov A.V."/>
            <person name="Ravin N.V."/>
            <person name="Dedysh S.N."/>
        </authorList>
    </citation>
    <scope>NUCLEOTIDE SEQUENCE</scope>
    <source>
        <strain evidence="3">SP2T</strain>
    </source>
</reference>
<evidence type="ECO:0000256" key="2">
    <source>
        <dbReference type="SAM" id="Phobius"/>
    </source>
</evidence>
<organism evidence="3 4">
    <name type="scientific">Telmatocola sphagniphila</name>
    <dbReference type="NCBI Taxonomy" id="1123043"/>
    <lineage>
        <taxon>Bacteria</taxon>
        <taxon>Pseudomonadati</taxon>
        <taxon>Planctomycetota</taxon>
        <taxon>Planctomycetia</taxon>
        <taxon>Gemmatales</taxon>
        <taxon>Gemmataceae</taxon>
    </lineage>
</organism>
<accession>A0A8E6B7V1</accession>
<dbReference type="EMBL" id="CP074694">
    <property type="protein sequence ID" value="QVL33493.1"/>
    <property type="molecule type" value="Genomic_DNA"/>
</dbReference>
<keyword evidence="2" id="KW-1133">Transmembrane helix</keyword>
<protein>
    <submittedName>
        <fullName evidence="3">Uncharacterized protein</fullName>
    </submittedName>
</protein>
<dbReference type="Proteomes" id="UP000676194">
    <property type="component" value="Chromosome"/>
</dbReference>
<evidence type="ECO:0000313" key="4">
    <source>
        <dbReference type="Proteomes" id="UP000676194"/>
    </source>
</evidence>
<name>A0A8E6B7V1_9BACT</name>
<dbReference type="AlphaFoldDB" id="A0A8E6B7V1"/>
<feature type="region of interest" description="Disordered" evidence="1">
    <location>
        <begin position="36"/>
        <end position="75"/>
    </location>
</feature>